<evidence type="ECO:0000313" key="6">
    <source>
        <dbReference type="EMBL" id="TDY13772.1"/>
    </source>
</evidence>
<dbReference type="InterPro" id="IPR043864">
    <property type="entry name" value="Omp85-like_dom"/>
</dbReference>
<dbReference type="InterPro" id="IPR016035">
    <property type="entry name" value="Acyl_Trfase/lysoPLipase"/>
</dbReference>
<sequence>MKHIILIALIFFNISLYAQENVEETKPKIGLVLSGGGAKGFAHIGVLKVIDSLGIKVDHVAGTSMGAIIGSLYASGYTGKQLDSIFRTLNFDDVISDNLPREAKTFYERDNAEKYAVSLPFDKFKLKLPSAISRGQNVYNLLTYLTLHVSEVDDFQKLPIPFFCIATDVETGKEVILDKGNLAKAITASGAFPSLFQPVEIDGQLLIDGGVVNNYPIDELRAKGMDIIIGVDVQDGLATRDELTSAPDILLQINNYRTINDMKSKVKKTDVYIKPDIKDFTVISFSEGSQIVENGEHAASQKIDELVALAKTNQNSVRYKAVKSPDSILINSVNFDGNKRYTRSYVLGKLRLKQNSKVSYEDFNSGVNNLVATNNFDAFQYKFKKSKDSGGYDLDATLKESKATTFLKLGLHYDDLYKSAALVNITKKRFLFDNDVASFDFILGDNVRYNFEYFIDKGFYWSIGLRSRFNQFQKGISAQLLLDDAEQDLTGINKLDVELQDQTNQFYLQTLFRKDFAFSVGAEHKRLRIKSETIIDDFQSDDDEVIFENTDYLSLFGGLKLDTYSNKYFPKKGFYFNGDFHLYLHASNFNKEFSEFSIAKADIGYAFSFSDKFAVNLLSQGGFKIGDDSTKTLDFALGGYGNNFINNFISFYGYENIALTGNSFVKGTITLDYELFKKHHIIAAANYANIEDGLFESGGWISKVDYSGYALGYSVETFLGPLEAKYTWSPENNKSIWVFNIGFWF</sequence>
<comment type="caution">
    <text evidence="6">The sequence shown here is derived from an EMBL/GenBank/DDBJ whole genome shotgun (WGS) entry which is preliminary data.</text>
</comment>
<keyword evidence="3 4" id="KW-0443">Lipid metabolism</keyword>
<protein>
    <submittedName>
        <fullName evidence="6">NTE family protein</fullName>
    </submittedName>
</protein>
<name>A0ABY2G7K9_9FLAO</name>
<reference evidence="6 7" key="1">
    <citation type="submission" date="2019-03" db="EMBL/GenBank/DDBJ databases">
        <title>Genomic Encyclopedia of Type Strains, Phase III (KMG-III): the genomes of soil and plant-associated and newly described type strains.</title>
        <authorList>
            <person name="Whitman W."/>
        </authorList>
    </citation>
    <scope>NUCLEOTIDE SEQUENCE [LARGE SCALE GENOMIC DNA]</scope>
    <source>
        <strain evidence="6 7">CGMCC 1.10957</strain>
    </source>
</reference>
<evidence type="ECO:0000256" key="4">
    <source>
        <dbReference type="PROSITE-ProRule" id="PRU01161"/>
    </source>
</evidence>
<dbReference type="Gene3D" id="3.40.1090.10">
    <property type="entry name" value="Cytosolic phospholipase A2 catalytic domain"/>
    <property type="match status" value="2"/>
</dbReference>
<feature type="active site" description="Nucleophile" evidence="4">
    <location>
        <position position="64"/>
    </location>
</feature>
<gene>
    <name evidence="6" type="ORF">A8975_0367</name>
</gene>
<feature type="short sequence motif" description="DGA/G" evidence="4">
    <location>
        <begin position="208"/>
        <end position="210"/>
    </location>
</feature>
<dbReference type="InterPro" id="IPR002641">
    <property type="entry name" value="PNPLA_dom"/>
</dbReference>
<dbReference type="CDD" id="cd07205">
    <property type="entry name" value="Pat_PNPLA6_PNPLA7_NTE1_like"/>
    <property type="match status" value="1"/>
</dbReference>
<keyword evidence="1 4" id="KW-0378">Hydrolase</keyword>
<feature type="domain" description="PNPLA" evidence="5">
    <location>
        <begin position="31"/>
        <end position="221"/>
    </location>
</feature>
<dbReference type="RefSeq" id="WP_134198470.1">
    <property type="nucleotide sequence ID" value="NZ_SOQZ01000001.1"/>
</dbReference>
<accession>A0ABY2G7K9</accession>
<evidence type="ECO:0000259" key="5">
    <source>
        <dbReference type="PROSITE" id="PS51635"/>
    </source>
</evidence>
<dbReference type="Gene3D" id="3.10.20.310">
    <property type="entry name" value="membrane protein fhac"/>
    <property type="match status" value="1"/>
</dbReference>
<keyword evidence="2 4" id="KW-0442">Lipid degradation</keyword>
<dbReference type="SUPFAM" id="SSF52151">
    <property type="entry name" value="FabD/lysophospholipase-like"/>
    <property type="match status" value="1"/>
</dbReference>
<feature type="active site" description="Proton acceptor" evidence="4">
    <location>
        <position position="208"/>
    </location>
</feature>
<dbReference type="PANTHER" id="PTHR14226:SF76">
    <property type="entry name" value="NTE FAMILY PROTEIN RSSA"/>
    <property type="match status" value="1"/>
</dbReference>
<organism evidence="6 7">
    <name type="scientific">Meridianimaribacter flavus</name>
    <dbReference type="NCBI Taxonomy" id="571115"/>
    <lineage>
        <taxon>Bacteria</taxon>
        <taxon>Pseudomonadati</taxon>
        <taxon>Bacteroidota</taxon>
        <taxon>Flavobacteriia</taxon>
        <taxon>Flavobacteriales</taxon>
        <taxon>Flavobacteriaceae</taxon>
        <taxon>Meridianimaribacter</taxon>
    </lineage>
</organism>
<dbReference type="Pfam" id="PF19143">
    <property type="entry name" value="Omp85_2"/>
    <property type="match status" value="1"/>
</dbReference>
<evidence type="ECO:0000256" key="1">
    <source>
        <dbReference type="ARBA" id="ARBA00022801"/>
    </source>
</evidence>
<keyword evidence="7" id="KW-1185">Reference proteome</keyword>
<evidence type="ECO:0000256" key="2">
    <source>
        <dbReference type="ARBA" id="ARBA00022963"/>
    </source>
</evidence>
<dbReference type="Proteomes" id="UP000294930">
    <property type="component" value="Unassembled WGS sequence"/>
</dbReference>
<dbReference type="EMBL" id="SOQZ01000001">
    <property type="protein sequence ID" value="TDY13772.1"/>
    <property type="molecule type" value="Genomic_DNA"/>
</dbReference>
<dbReference type="PANTHER" id="PTHR14226">
    <property type="entry name" value="NEUROPATHY TARGET ESTERASE/SWISS CHEESE D.MELANOGASTER"/>
    <property type="match status" value="1"/>
</dbReference>
<dbReference type="InterPro" id="IPR050301">
    <property type="entry name" value="NTE"/>
</dbReference>
<proteinExistence type="predicted"/>
<feature type="short sequence motif" description="GXSXG" evidence="4">
    <location>
        <begin position="62"/>
        <end position="66"/>
    </location>
</feature>
<dbReference type="PROSITE" id="PS51635">
    <property type="entry name" value="PNPLA"/>
    <property type="match status" value="1"/>
</dbReference>
<evidence type="ECO:0000313" key="7">
    <source>
        <dbReference type="Proteomes" id="UP000294930"/>
    </source>
</evidence>
<feature type="short sequence motif" description="GXGXXG" evidence="4">
    <location>
        <begin position="35"/>
        <end position="40"/>
    </location>
</feature>
<dbReference type="Pfam" id="PF01734">
    <property type="entry name" value="Patatin"/>
    <property type="match status" value="1"/>
</dbReference>
<evidence type="ECO:0000256" key="3">
    <source>
        <dbReference type="ARBA" id="ARBA00023098"/>
    </source>
</evidence>